<geneLocation type="plasmid" evidence="1 2">
    <name>pPP1</name>
</geneLocation>
<keyword evidence="1" id="KW-0614">Plasmid</keyword>
<reference evidence="1 2" key="1">
    <citation type="submission" date="2021-12" db="EMBL/GenBank/DDBJ databases">
        <title>Genome sequencing of bacteria with rrn-lacking chromosome and rrn-plasmid.</title>
        <authorList>
            <person name="Anda M."/>
            <person name="Iwasaki W."/>
        </authorList>
    </citation>
    <scope>NUCLEOTIDE SEQUENCE [LARGE SCALE GENOMIC DNA]</scope>
    <source>
        <strain evidence="1 2">NBRC 101262</strain>
        <plasmid evidence="1 2">pPP1</plasmid>
    </source>
</reference>
<gene>
    <name evidence="1" type="ORF">PEPS_34070</name>
</gene>
<proteinExistence type="predicted"/>
<protein>
    <submittedName>
        <fullName evidence="1">Uncharacterized protein</fullName>
    </submittedName>
</protein>
<dbReference type="Proteomes" id="UP001354989">
    <property type="component" value="Plasmid pPP1"/>
</dbReference>
<evidence type="ECO:0000313" key="1">
    <source>
        <dbReference type="EMBL" id="BDD01127.1"/>
    </source>
</evidence>
<organism evidence="1 2">
    <name type="scientific">Persicobacter psychrovividus</name>
    <dbReference type="NCBI Taxonomy" id="387638"/>
    <lineage>
        <taxon>Bacteria</taxon>
        <taxon>Pseudomonadati</taxon>
        <taxon>Bacteroidota</taxon>
        <taxon>Cytophagia</taxon>
        <taxon>Cytophagales</taxon>
        <taxon>Persicobacteraceae</taxon>
        <taxon>Persicobacter</taxon>
    </lineage>
</organism>
<dbReference type="EMBL" id="AP025293">
    <property type="protein sequence ID" value="BDD01127.1"/>
    <property type="molecule type" value="Genomic_DNA"/>
</dbReference>
<name>A0ABN6LHY3_9BACT</name>
<dbReference type="RefSeq" id="WP_332921433.1">
    <property type="nucleotide sequence ID" value="NZ_AP025293.1"/>
</dbReference>
<evidence type="ECO:0000313" key="2">
    <source>
        <dbReference type="Proteomes" id="UP001354989"/>
    </source>
</evidence>
<accession>A0ABN6LHY3</accession>
<keyword evidence="2" id="KW-1185">Reference proteome</keyword>
<sequence length="417" mass="48456">MAFEESNSFDFPRVIIGNLPAPDTAPDVEYMTVTSDPACIVRVECLDDEDAETLKPEGAAAIFNYEGVVPYFFHVIRYFSEPITDDELQFLFLRNMSEIYFRHLNSQEDYIDEVLDANDTLFQEIYEEFSENEEEEFEVEEQAHDLMLVGRIARPILAEFGAQFENDEQFFDLRITLPEDLLVAAKAYDEIDQKKYFYYKLKFKDQDFEPYLSKSDDAKRFSTWDVSDMAIYDQPLLESLLIEPFKENALFMGYEEKTIALFDQDHFYFAVGGGFLGIDNRTNELIYVDTIARAAFFKAEQTATAVAEVIAKEEGLSLSPLPYSAYCLWNLPYCGPLKINGYFTTLVVEQQLLLFHKQNPQFVVLPHYDGKITFSITVEDIEFLELFPVDQNEIIEFYHQDIIEAFKNFIESFGEFL</sequence>